<keyword evidence="3" id="KW-1185">Reference proteome</keyword>
<dbReference type="PANTHER" id="PTHR38705">
    <property type="entry name" value="PROTEIN RDS1"/>
    <property type="match status" value="1"/>
</dbReference>
<dbReference type="InterPro" id="IPR009078">
    <property type="entry name" value="Ferritin-like_SF"/>
</dbReference>
<organism evidence="2 3">
    <name type="scientific">Phaeomoniella chlamydospora</name>
    <name type="common">Phaeoacremonium chlamydosporum</name>
    <dbReference type="NCBI Taxonomy" id="158046"/>
    <lineage>
        <taxon>Eukaryota</taxon>
        <taxon>Fungi</taxon>
        <taxon>Dikarya</taxon>
        <taxon>Ascomycota</taxon>
        <taxon>Pezizomycotina</taxon>
        <taxon>Eurotiomycetes</taxon>
        <taxon>Chaetothyriomycetidae</taxon>
        <taxon>Phaeomoniellales</taxon>
        <taxon>Phaeomoniellaceae</taxon>
        <taxon>Phaeomoniella</taxon>
    </lineage>
</organism>
<dbReference type="OrthoDB" id="1001765at2759"/>
<gene>
    <name evidence="2" type="ORF">UCRPC4_g01820</name>
</gene>
<dbReference type="SUPFAM" id="SSF47240">
    <property type="entry name" value="Ferritin-like"/>
    <property type="match status" value="1"/>
</dbReference>
<sequence length="315" mass="32692">MKWQSIVLATSFVWTSSAAPLVKSEVERRQSEITDVDVLQFALTLEHLENVYYKAALSNFGLADFIAAGFSTEFFQNVQLIAHDEEAHVVFLTQTISAAGAAPVAACTYNFGNALDSVESFVSLGSVLEGVGVSAYLGGAPVISSKDILSVAAAVVVSEGIHQGVHRQALGEASSANIAGTALDPNAIFTLASTFIVSCPDTNAALPFQAFSQLNAITAQPNAVNAVQIFSVAESLPETFFVTFVSGLDTTSVAGTLQGGLIAATVPATAQGPTYAFITSTQANGTIQDSQVLFGPAVLEITPGPPTIDNSILKV</sequence>
<reference evidence="2 3" key="1">
    <citation type="submission" date="2015-05" db="EMBL/GenBank/DDBJ databases">
        <title>Distinctive expansion of gene families associated with plant cell wall degradation and secondary metabolism in the genomes of grapevine trunk pathogens.</title>
        <authorList>
            <person name="Lawrence D.P."/>
            <person name="Travadon R."/>
            <person name="Rolshausen P.E."/>
            <person name="Baumgartner K."/>
        </authorList>
    </citation>
    <scope>NUCLEOTIDE SEQUENCE [LARGE SCALE GENOMIC DNA]</scope>
    <source>
        <strain evidence="2">UCRPC4</strain>
    </source>
</reference>
<feature type="chain" id="PRO_5002543560" evidence="1">
    <location>
        <begin position="19"/>
        <end position="315"/>
    </location>
</feature>
<dbReference type="AlphaFoldDB" id="A0A0G2ETS7"/>
<name>A0A0G2ETS7_PHACM</name>
<evidence type="ECO:0000313" key="3">
    <source>
        <dbReference type="Proteomes" id="UP000053317"/>
    </source>
</evidence>
<keyword evidence="1" id="KW-0732">Signal</keyword>
<protein>
    <submittedName>
        <fullName evidence="2">Uncharacterized protein</fullName>
    </submittedName>
</protein>
<feature type="signal peptide" evidence="1">
    <location>
        <begin position="1"/>
        <end position="18"/>
    </location>
</feature>
<evidence type="ECO:0000256" key="1">
    <source>
        <dbReference type="SAM" id="SignalP"/>
    </source>
</evidence>
<evidence type="ECO:0000313" key="2">
    <source>
        <dbReference type="EMBL" id="KKY25556.1"/>
    </source>
</evidence>
<proteinExistence type="predicted"/>
<dbReference type="Pfam" id="PF13668">
    <property type="entry name" value="Ferritin_2"/>
    <property type="match status" value="1"/>
</dbReference>
<comment type="caution">
    <text evidence="2">The sequence shown here is derived from an EMBL/GenBank/DDBJ whole genome shotgun (WGS) entry which is preliminary data.</text>
</comment>
<dbReference type="PANTHER" id="PTHR38705:SF1">
    <property type="entry name" value="PROTEIN RDS1"/>
    <property type="match status" value="1"/>
</dbReference>
<dbReference type="Proteomes" id="UP000053317">
    <property type="component" value="Unassembled WGS sequence"/>
</dbReference>
<dbReference type="EMBL" id="LCWF01000041">
    <property type="protein sequence ID" value="KKY25556.1"/>
    <property type="molecule type" value="Genomic_DNA"/>
</dbReference>
<dbReference type="InterPro" id="IPR039254">
    <property type="entry name" value="Rds1"/>
</dbReference>
<accession>A0A0G2ETS7</accession>
<reference evidence="2 3" key="2">
    <citation type="submission" date="2015-05" db="EMBL/GenBank/DDBJ databases">
        <authorList>
            <person name="Morales-Cruz A."/>
            <person name="Amrine K.C."/>
            <person name="Cantu D."/>
        </authorList>
    </citation>
    <scope>NUCLEOTIDE SEQUENCE [LARGE SCALE GENOMIC DNA]</scope>
    <source>
        <strain evidence="2">UCRPC4</strain>
    </source>
</reference>